<evidence type="ECO:0000256" key="4">
    <source>
        <dbReference type="ARBA" id="ARBA00022692"/>
    </source>
</evidence>
<evidence type="ECO:0000256" key="7">
    <source>
        <dbReference type="SAM" id="MobiDB-lite"/>
    </source>
</evidence>
<feature type="transmembrane region" description="Helical" evidence="8">
    <location>
        <begin position="87"/>
        <end position="111"/>
    </location>
</feature>
<feature type="transmembrane region" description="Helical" evidence="8">
    <location>
        <begin position="162"/>
        <end position="182"/>
    </location>
</feature>
<gene>
    <name evidence="9" type="ORF">ACFP1Z_10870</name>
</gene>
<name>A0ABW0YVV7_9ACTN</name>
<keyword evidence="6 8" id="KW-0472">Membrane</keyword>
<dbReference type="Proteomes" id="UP001596083">
    <property type="component" value="Unassembled WGS sequence"/>
</dbReference>
<evidence type="ECO:0000256" key="3">
    <source>
        <dbReference type="ARBA" id="ARBA00022475"/>
    </source>
</evidence>
<keyword evidence="10" id="KW-1185">Reference proteome</keyword>
<protein>
    <submittedName>
        <fullName evidence="9">DoxX family protein</fullName>
    </submittedName>
</protein>
<dbReference type="Pfam" id="PF07681">
    <property type="entry name" value="DoxX"/>
    <property type="match status" value="1"/>
</dbReference>
<evidence type="ECO:0000313" key="10">
    <source>
        <dbReference type="Proteomes" id="UP001596083"/>
    </source>
</evidence>
<evidence type="ECO:0000256" key="5">
    <source>
        <dbReference type="ARBA" id="ARBA00022989"/>
    </source>
</evidence>
<keyword evidence="5 8" id="KW-1133">Transmembrane helix</keyword>
<feature type="transmembrane region" description="Helical" evidence="8">
    <location>
        <begin position="131"/>
        <end position="150"/>
    </location>
</feature>
<organism evidence="9 10">
    <name type="scientific">Streptomyces gamaensis</name>
    <dbReference type="NCBI Taxonomy" id="1763542"/>
    <lineage>
        <taxon>Bacteria</taxon>
        <taxon>Bacillati</taxon>
        <taxon>Actinomycetota</taxon>
        <taxon>Actinomycetes</taxon>
        <taxon>Kitasatosporales</taxon>
        <taxon>Streptomycetaceae</taxon>
        <taxon>Streptomyces</taxon>
    </lineage>
</organism>
<dbReference type="InterPro" id="IPR032808">
    <property type="entry name" value="DoxX"/>
</dbReference>
<evidence type="ECO:0000256" key="1">
    <source>
        <dbReference type="ARBA" id="ARBA00004651"/>
    </source>
</evidence>
<comment type="subcellular location">
    <subcellularLocation>
        <location evidence="1">Cell membrane</location>
        <topology evidence="1">Multi-pass membrane protein</topology>
    </subcellularLocation>
</comment>
<keyword evidence="4 8" id="KW-0812">Transmembrane</keyword>
<proteinExistence type="inferred from homology"/>
<dbReference type="InterPro" id="IPR051907">
    <property type="entry name" value="DoxX-like_oxidoreductase"/>
</dbReference>
<evidence type="ECO:0000256" key="6">
    <source>
        <dbReference type="ARBA" id="ARBA00023136"/>
    </source>
</evidence>
<comment type="caution">
    <text evidence="9">The sequence shown here is derived from an EMBL/GenBank/DDBJ whole genome shotgun (WGS) entry which is preliminary data.</text>
</comment>
<dbReference type="PANTHER" id="PTHR33452:SF1">
    <property type="entry name" value="INNER MEMBRANE PROTEIN YPHA-RELATED"/>
    <property type="match status" value="1"/>
</dbReference>
<feature type="compositionally biased region" description="Low complexity" evidence="7">
    <location>
        <begin position="9"/>
        <end position="24"/>
    </location>
</feature>
<keyword evidence="3" id="KW-1003">Cell membrane</keyword>
<feature type="region of interest" description="Disordered" evidence="7">
    <location>
        <begin position="1"/>
        <end position="24"/>
    </location>
</feature>
<evidence type="ECO:0000256" key="2">
    <source>
        <dbReference type="ARBA" id="ARBA00006679"/>
    </source>
</evidence>
<evidence type="ECO:0000256" key="8">
    <source>
        <dbReference type="SAM" id="Phobius"/>
    </source>
</evidence>
<accession>A0ABW0YVV7</accession>
<evidence type="ECO:0000313" key="9">
    <source>
        <dbReference type="EMBL" id="MFC5720665.1"/>
    </source>
</evidence>
<dbReference type="RefSeq" id="WP_390315823.1">
    <property type="nucleotide sequence ID" value="NZ_JBHSPB010000005.1"/>
</dbReference>
<dbReference type="PANTHER" id="PTHR33452">
    <property type="entry name" value="OXIDOREDUCTASE CATD-RELATED"/>
    <property type="match status" value="1"/>
</dbReference>
<reference evidence="10" key="1">
    <citation type="journal article" date="2019" name="Int. J. Syst. Evol. Microbiol.">
        <title>The Global Catalogue of Microorganisms (GCM) 10K type strain sequencing project: providing services to taxonomists for standard genome sequencing and annotation.</title>
        <authorList>
            <consortium name="The Broad Institute Genomics Platform"/>
            <consortium name="The Broad Institute Genome Sequencing Center for Infectious Disease"/>
            <person name="Wu L."/>
            <person name="Ma J."/>
        </authorList>
    </citation>
    <scope>NUCLEOTIDE SEQUENCE [LARGE SCALE GENOMIC DNA]</scope>
    <source>
        <strain evidence="10">CGMCC 4.7304</strain>
    </source>
</reference>
<sequence length="184" mass="18683">MISTGSRFPSAPSLTTAPAPSSSPAAVDAGQLLLRLMTGLIMTAHGTGKLFGWFGGSGLDATGQYFTAQHYPAGKVMAVLAGLSETLGGLGLALGLLTPLAAAAILGVMINALVVKWHGGFYAPTGVEYELLLAVAATSIALTGPGRIAADRFLPVLRRHRLSHGIAAVVLAAVAATVLVLIRD</sequence>
<comment type="similarity">
    <text evidence="2">Belongs to the DoxX family.</text>
</comment>
<dbReference type="EMBL" id="JBHSPB010000005">
    <property type="protein sequence ID" value="MFC5720665.1"/>
    <property type="molecule type" value="Genomic_DNA"/>
</dbReference>